<dbReference type="EMBL" id="CP095074">
    <property type="protein sequence ID" value="UOQ92674.1"/>
    <property type="molecule type" value="Genomic_DNA"/>
</dbReference>
<dbReference type="PANTHER" id="PTHR34801:SF6">
    <property type="entry name" value="SLL1620 PROTEIN"/>
    <property type="match status" value="1"/>
</dbReference>
<reference evidence="1 2" key="1">
    <citation type="submission" date="2022-04" db="EMBL/GenBank/DDBJ databases">
        <title>Halobacillus sp. isolated from saltern.</title>
        <authorList>
            <person name="Won M."/>
            <person name="Lee C.-M."/>
            <person name="Woen H.-Y."/>
            <person name="Kwon S.-W."/>
        </authorList>
    </citation>
    <scope>NUCLEOTIDE SEQUENCE [LARGE SCALE GENOMIC DNA]</scope>
    <source>
        <strain evidence="1 2">SSTM10-2</strain>
    </source>
</reference>
<evidence type="ECO:0000313" key="2">
    <source>
        <dbReference type="Proteomes" id="UP000831880"/>
    </source>
</evidence>
<gene>
    <name evidence="1" type="ORF">MUO14_19980</name>
</gene>
<dbReference type="RefSeq" id="WP_244752282.1">
    <property type="nucleotide sequence ID" value="NZ_CP095074.1"/>
</dbReference>
<evidence type="ECO:0000313" key="1">
    <source>
        <dbReference type="EMBL" id="UOQ92674.1"/>
    </source>
</evidence>
<proteinExistence type="predicted"/>
<dbReference type="Pfam" id="PF07386">
    <property type="entry name" value="DUF1499"/>
    <property type="match status" value="1"/>
</dbReference>
<accession>A0ABY4GX77</accession>
<dbReference type="InterPro" id="IPR010865">
    <property type="entry name" value="DUF1499"/>
</dbReference>
<protein>
    <submittedName>
        <fullName evidence="1">DUF1499 domain-containing protein</fullName>
    </submittedName>
</protein>
<name>A0ABY4GX77_9BACI</name>
<keyword evidence="2" id="KW-1185">Reference proteome</keyword>
<dbReference type="Proteomes" id="UP000831880">
    <property type="component" value="Chromosome"/>
</dbReference>
<dbReference type="PANTHER" id="PTHR34801">
    <property type="entry name" value="EXPRESSED PROTEIN"/>
    <property type="match status" value="1"/>
</dbReference>
<dbReference type="PIRSF" id="PIRSF026426">
    <property type="entry name" value="DUF1499"/>
    <property type="match status" value="1"/>
</dbReference>
<sequence>MTKEYLGVKDGKLAPCPHSPNCVSTQAKSLDKAMDSLPFIENISYTKSLIKQIINEEQRTSIQSEQENYLHVIFTSKLLKFKDDVEFYFDESSRVVHFRSASRAGYSDLGVNRKRMENIRRNYLRKIESGEHS</sequence>
<organism evidence="1 2">
    <name type="scientific">Halobacillus shinanisalinarum</name>
    <dbReference type="NCBI Taxonomy" id="2932258"/>
    <lineage>
        <taxon>Bacteria</taxon>
        <taxon>Bacillati</taxon>
        <taxon>Bacillota</taxon>
        <taxon>Bacilli</taxon>
        <taxon>Bacillales</taxon>
        <taxon>Bacillaceae</taxon>
        <taxon>Halobacillus</taxon>
    </lineage>
</organism>